<comment type="caution">
    <text evidence="1">The sequence shown here is derived from an EMBL/GenBank/DDBJ whole genome shotgun (WGS) entry which is preliminary data.</text>
</comment>
<evidence type="ECO:0000313" key="2">
    <source>
        <dbReference type="Proteomes" id="UP000292974"/>
    </source>
</evidence>
<reference evidence="1 2" key="1">
    <citation type="submission" date="2019-02" db="EMBL/GenBank/DDBJ databases">
        <title>The genomic architecture of introgression among sibling species of bacteria.</title>
        <authorList>
            <person name="Cavassim M.I.A."/>
            <person name="Moeskjaer S."/>
            <person name="Moslemi C."/>
            <person name="Fields B."/>
            <person name="Bachmann A."/>
            <person name="Vilhjalmsson B."/>
            <person name="Schierup M.H."/>
            <person name="Young J.P.W."/>
            <person name="Andersen S.U."/>
        </authorList>
    </citation>
    <scope>NUCLEOTIDE SEQUENCE [LARGE SCALE GENOMIC DNA]</scope>
    <source>
        <strain evidence="1 2">SM135B</strain>
    </source>
</reference>
<proteinExistence type="predicted"/>
<dbReference type="RefSeq" id="WP_130716684.1">
    <property type="nucleotide sequence ID" value="NZ_SIOP01000001.1"/>
</dbReference>
<dbReference type="AlphaFoldDB" id="A0A7M3DWA7"/>
<name>A0A7M3DWA7_RHILE</name>
<organism evidence="1 2">
    <name type="scientific">Rhizobium leguminosarum</name>
    <dbReference type="NCBI Taxonomy" id="384"/>
    <lineage>
        <taxon>Bacteria</taxon>
        <taxon>Pseudomonadati</taxon>
        <taxon>Pseudomonadota</taxon>
        <taxon>Alphaproteobacteria</taxon>
        <taxon>Hyphomicrobiales</taxon>
        <taxon>Rhizobiaceae</taxon>
        <taxon>Rhizobium/Agrobacterium group</taxon>
        <taxon>Rhizobium</taxon>
    </lineage>
</organism>
<evidence type="ECO:0000313" key="1">
    <source>
        <dbReference type="EMBL" id="TAY52943.1"/>
    </source>
</evidence>
<protein>
    <submittedName>
        <fullName evidence="1">Uncharacterized protein</fullName>
    </submittedName>
</protein>
<dbReference type="EMBL" id="SIOP01000001">
    <property type="protein sequence ID" value="TAY52943.1"/>
    <property type="molecule type" value="Genomic_DNA"/>
</dbReference>
<accession>A0A7M3DWA7</accession>
<dbReference type="Proteomes" id="UP000292974">
    <property type="component" value="Unassembled WGS sequence"/>
</dbReference>
<sequence>MTQNERRRVTTTAKLYREAAVLVRLGDRMRFEGIIGDAIKYVGRYLTTETAGWLLPELENYVHDFGGGPVRAHPLLLDAHDLLTAFRDGGEDFLAPDDLQEVRRLYAQSVALKKYCAADMPTLHDICRRYISVFAEAVADDLGVDNWEVDDILQQRLRKGDLFASPRVQGLLDYDFDLDDYIQIELSDGVIKVKCPEPALDTVFGEYQQSLRNGGAMDAISSGGHLFDFVSMEARTVNGELVAHDCQRFPPDRQVARRLISMTDGLRVLLDPEVALLALKQDFGLKPSYSPHRSQRSSSGSY</sequence>
<gene>
    <name evidence="1" type="ORF">ELH90_15565</name>
</gene>